<dbReference type="PANTHER" id="PTHR34803">
    <property type="entry name" value="PHOTOSYSTEM I REACTION CENTER SUBUNIT XI, CHLOROPLASTIC"/>
    <property type="match status" value="1"/>
</dbReference>
<dbReference type="Pfam" id="PF02605">
    <property type="entry name" value="PsaL"/>
    <property type="match status" value="1"/>
</dbReference>
<evidence type="ECO:0000256" key="6">
    <source>
        <dbReference type="ARBA" id="ARBA00022836"/>
    </source>
</evidence>
<dbReference type="GO" id="GO:0009538">
    <property type="term" value="C:photosystem I reaction center"/>
    <property type="evidence" value="ECO:0007669"/>
    <property type="project" value="InterPro"/>
</dbReference>
<keyword evidence="4" id="KW-0602">Photosynthesis</keyword>
<dbReference type="InterPro" id="IPR036592">
    <property type="entry name" value="PSI_PsaL_sf"/>
</dbReference>
<dbReference type="AlphaFoldDB" id="A0A7C3KER8"/>
<dbReference type="SUPFAM" id="SSF81568">
    <property type="entry name" value="Photosystem I reaction center subunit XI, PsaL"/>
    <property type="match status" value="1"/>
</dbReference>
<proteinExistence type="inferred from homology"/>
<evidence type="ECO:0000256" key="11">
    <source>
        <dbReference type="SAM" id="Phobius"/>
    </source>
</evidence>
<feature type="transmembrane region" description="Helical" evidence="11">
    <location>
        <begin position="84"/>
        <end position="106"/>
    </location>
</feature>
<accession>A0A7C3KER8</accession>
<comment type="subcellular location">
    <subcellularLocation>
        <location evidence="1">Membrane</location>
        <topology evidence="1">Multi-pass membrane protein</topology>
    </subcellularLocation>
</comment>
<reference evidence="13" key="1">
    <citation type="journal article" date="2020" name="mSystems">
        <title>Genome- and Community-Level Interaction Insights into Carbon Utilization and Element Cycling Functions of Hydrothermarchaeota in Hydrothermal Sediment.</title>
        <authorList>
            <person name="Zhou Z."/>
            <person name="Liu Y."/>
            <person name="Xu W."/>
            <person name="Pan J."/>
            <person name="Luo Z.H."/>
            <person name="Li M."/>
        </authorList>
    </citation>
    <scope>NUCLEOTIDE SEQUENCE [LARGE SCALE GENOMIC DNA]</scope>
    <source>
        <strain evidence="13">SpSt-418</strain>
    </source>
</reference>
<evidence type="ECO:0000313" key="13">
    <source>
        <dbReference type="EMBL" id="HFM98067.1"/>
    </source>
</evidence>
<keyword evidence="8 11" id="KW-0472">Membrane</keyword>
<evidence type="ECO:0000256" key="5">
    <source>
        <dbReference type="ARBA" id="ARBA00022692"/>
    </source>
</evidence>
<protein>
    <recommendedName>
        <fullName evidence="3">Photosystem I reaction center subunit XI</fullName>
    </recommendedName>
    <alternativeName>
        <fullName evidence="9">PSI subunit V</fullName>
    </alternativeName>
    <alternativeName>
        <fullName evidence="10">PSI-L</fullName>
    </alternativeName>
</protein>
<evidence type="ECO:0000259" key="12">
    <source>
        <dbReference type="Pfam" id="PF02605"/>
    </source>
</evidence>
<keyword evidence="7 11" id="KW-1133">Transmembrane helix</keyword>
<organism evidence="13">
    <name type="scientific">Oscillatoriales cyanobacterium SpSt-418</name>
    <dbReference type="NCBI Taxonomy" id="2282169"/>
    <lineage>
        <taxon>Bacteria</taxon>
        <taxon>Bacillati</taxon>
        <taxon>Cyanobacteriota</taxon>
        <taxon>Cyanophyceae</taxon>
        <taxon>Oscillatoriophycideae</taxon>
        <taxon>Oscillatoriales</taxon>
    </lineage>
</organism>
<dbReference type="PANTHER" id="PTHR34803:SF2">
    <property type="entry name" value="PHOTOSYSTEM I REACTION CENTER SUBUNIT XI, CHLOROPLASTIC"/>
    <property type="match status" value="1"/>
</dbReference>
<gene>
    <name evidence="13" type="ORF">ENR64_09995</name>
</gene>
<feature type="domain" description="Photosystem I PsaL reaction centre subunit XI" evidence="12">
    <location>
        <begin position="18"/>
        <end position="156"/>
    </location>
</feature>
<keyword evidence="5 11" id="KW-0812">Transmembrane</keyword>
<dbReference type="Gene3D" id="1.20.1240.10">
    <property type="entry name" value="Photosystem I PsaL, reaction centre subunit XI"/>
    <property type="match status" value="1"/>
</dbReference>
<keyword evidence="6" id="KW-0603">Photosystem I</keyword>
<comment type="caution">
    <text evidence="13">The sequence shown here is derived from an EMBL/GenBank/DDBJ whole genome shotgun (WGS) entry which is preliminary data.</text>
</comment>
<evidence type="ECO:0000256" key="7">
    <source>
        <dbReference type="ARBA" id="ARBA00022989"/>
    </source>
</evidence>
<name>A0A7C3KER8_9CYAN</name>
<evidence type="ECO:0000256" key="8">
    <source>
        <dbReference type="ARBA" id="ARBA00023136"/>
    </source>
</evidence>
<dbReference type="EMBL" id="DSRU01000142">
    <property type="protein sequence ID" value="HFM98067.1"/>
    <property type="molecule type" value="Genomic_DNA"/>
</dbReference>
<comment type="similarity">
    <text evidence="2">Belongs to the PsaL family.</text>
</comment>
<feature type="transmembrane region" description="Helical" evidence="11">
    <location>
        <begin position="134"/>
        <end position="159"/>
    </location>
</feature>
<evidence type="ECO:0000256" key="1">
    <source>
        <dbReference type="ARBA" id="ARBA00004141"/>
    </source>
</evidence>
<evidence type="ECO:0000256" key="2">
    <source>
        <dbReference type="ARBA" id="ARBA00008820"/>
    </source>
</evidence>
<dbReference type="InterPro" id="IPR003757">
    <property type="entry name" value="PSI_PsaL"/>
</dbReference>
<sequence>MARTSSKAGKKDLVYLVGDMPMGELATPVNSGDFTTWFINNLPAYRKGLTSFRRGLEVGMAHGYWLLGPFAELGPLRNAPNGHFVGLLSTLGLVVIATLVMTLYAASNPPLPKPTVTAPAIPDTFTSNKGWDNFAAGFFIGGAGGAVVAFVVLSLLQLIGLHS</sequence>
<evidence type="ECO:0000256" key="9">
    <source>
        <dbReference type="ARBA" id="ARBA00032768"/>
    </source>
</evidence>
<evidence type="ECO:0000256" key="4">
    <source>
        <dbReference type="ARBA" id="ARBA00022531"/>
    </source>
</evidence>
<evidence type="ECO:0000256" key="10">
    <source>
        <dbReference type="ARBA" id="ARBA00033437"/>
    </source>
</evidence>
<dbReference type="InterPro" id="IPR022980">
    <property type="entry name" value="PSI_suXI"/>
</dbReference>
<evidence type="ECO:0000256" key="3">
    <source>
        <dbReference type="ARBA" id="ARBA00019514"/>
    </source>
</evidence>
<dbReference type="GO" id="GO:0015979">
    <property type="term" value="P:photosynthesis"/>
    <property type="evidence" value="ECO:0007669"/>
    <property type="project" value="UniProtKB-KW"/>
</dbReference>